<feature type="transmembrane region" description="Helical" evidence="6">
    <location>
        <begin position="246"/>
        <end position="265"/>
    </location>
</feature>
<evidence type="ECO:0000313" key="7">
    <source>
        <dbReference type="EMBL" id="KAF0297037.1"/>
    </source>
</evidence>
<accession>A0A6A4VKZ6</accession>
<protein>
    <recommendedName>
        <fullName evidence="9">Gustatory receptor</fullName>
    </recommendedName>
</protein>
<keyword evidence="3 6" id="KW-0812">Transmembrane</keyword>
<keyword evidence="5 6" id="KW-0472">Membrane</keyword>
<evidence type="ECO:0000256" key="4">
    <source>
        <dbReference type="ARBA" id="ARBA00022989"/>
    </source>
</evidence>
<dbReference type="Pfam" id="PF08395">
    <property type="entry name" value="7tm_7"/>
    <property type="match status" value="1"/>
</dbReference>
<dbReference type="GO" id="GO:0005886">
    <property type="term" value="C:plasma membrane"/>
    <property type="evidence" value="ECO:0007669"/>
    <property type="project" value="UniProtKB-SubCell"/>
</dbReference>
<name>A0A6A4VKZ6_AMPAM</name>
<keyword evidence="8" id="KW-1185">Reference proteome</keyword>
<feature type="transmembrane region" description="Helical" evidence="6">
    <location>
        <begin position="139"/>
        <end position="161"/>
    </location>
</feature>
<evidence type="ECO:0000313" key="8">
    <source>
        <dbReference type="Proteomes" id="UP000440578"/>
    </source>
</evidence>
<evidence type="ECO:0000256" key="5">
    <source>
        <dbReference type="ARBA" id="ARBA00023136"/>
    </source>
</evidence>
<feature type="transmembrane region" description="Helical" evidence="6">
    <location>
        <begin position="173"/>
        <end position="191"/>
    </location>
</feature>
<gene>
    <name evidence="7" type="ORF">FJT64_005521</name>
</gene>
<organism evidence="7 8">
    <name type="scientific">Amphibalanus amphitrite</name>
    <name type="common">Striped barnacle</name>
    <name type="synonym">Balanus amphitrite</name>
    <dbReference type="NCBI Taxonomy" id="1232801"/>
    <lineage>
        <taxon>Eukaryota</taxon>
        <taxon>Metazoa</taxon>
        <taxon>Ecdysozoa</taxon>
        <taxon>Arthropoda</taxon>
        <taxon>Crustacea</taxon>
        <taxon>Multicrustacea</taxon>
        <taxon>Cirripedia</taxon>
        <taxon>Thoracica</taxon>
        <taxon>Thoracicalcarea</taxon>
        <taxon>Balanomorpha</taxon>
        <taxon>Balanoidea</taxon>
        <taxon>Balanidae</taxon>
        <taxon>Amphibalaninae</taxon>
        <taxon>Amphibalanus</taxon>
    </lineage>
</organism>
<feature type="transmembrane region" description="Helical" evidence="6">
    <location>
        <begin position="65"/>
        <end position="85"/>
    </location>
</feature>
<evidence type="ECO:0000256" key="1">
    <source>
        <dbReference type="ARBA" id="ARBA00004651"/>
    </source>
</evidence>
<sequence>MASDETPVAPEVDLWVIPKDRTGDKLPSRAVDPFERSGAASALMRLLRLTALTESPGTSRCSLHLLRGLLLLSLDTAAMVLWVYIDMQEFIRNVGDAEMNDISLAKRVPSALRLRQLREIYADLSETFSSLTNTMSAELVTIMCYGTLMSISICLVAISSILTETIARDAPTVVQFVMGALLAVLLPCELAQRALNAAHQMQGLLLRPQLQLPALQPELGLFRESVGRDLASLGDLGLLRLQRSTVLSIVATVATYIIVMVQFLVTELTSRPPLRP</sequence>
<keyword evidence="2" id="KW-1003">Cell membrane</keyword>
<reference evidence="7 8" key="1">
    <citation type="submission" date="2019-07" db="EMBL/GenBank/DDBJ databases">
        <title>Draft genome assembly of a fouling barnacle, Amphibalanus amphitrite (Darwin, 1854): The first reference genome for Thecostraca.</title>
        <authorList>
            <person name="Kim W."/>
        </authorList>
    </citation>
    <scope>NUCLEOTIDE SEQUENCE [LARGE SCALE GENOMIC DNA]</scope>
    <source>
        <strain evidence="7">SNU_AA5</strain>
        <tissue evidence="7">Soma without cirri and trophi</tissue>
    </source>
</reference>
<keyword evidence="4 6" id="KW-1133">Transmembrane helix</keyword>
<dbReference type="AlphaFoldDB" id="A0A6A4VKZ6"/>
<comment type="subcellular location">
    <subcellularLocation>
        <location evidence="1">Cell membrane</location>
        <topology evidence="1">Multi-pass membrane protein</topology>
    </subcellularLocation>
</comment>
<evidence type="ECO:0008006" key="9">
    <source>
        <dbReference type="Google" id="ProtNLM"/>
    </source>
</evidence>
<evidence type="ECO:0000256" key="2">
    <source>
        <dbReference type="ARBA" id="ARBA00022475"/>
    </source>
</evidence>
<evidence type="ECO:0000256" key="6">
    <source>
        <dbReference type="SAM" id="Phobius"/>
    </source>
</evidence>
<comment type="caution">
    <text evidence="7">The sequence shown here is derived from an EMBL/GenBank/DDBJ whole genome shotgun (WGS) entry which is preliminary data.</text>
</comment>
<dbReference type="InterPro" id="IPR013604">
    <property type="entry name" value="7TM_chemorcpt"/>
</dbReference>
<dbReference type="EMBL" id="VIIS01001515">
    <property type="protein sequence ID" value="KAF0297037.1"/>
    <property type="molecule type" value="Genomic_DNA"/>
</dbReference>
<dbReference type="GO" id="GO:0050909">
    <property type="term" value="P:sensory perception of taste"/>
    <property type="evidence" value="ECO:0007669"/>
    <property type="project" value="InterPro"/>
</dbReference>
<proteinExistence type="predicted"/>
<evidence type="ECO:0000256" key="3">
    <source>
        <dbReference type="ARBA" id="ARBA00022692"/>
    </source>
</evidence>
<dbReference type="Proteomes" id="UP000440578">
    <property type="component" value="Unassembled WGS sequence"/>
</dbReference>